<accession>A0A179GXQ5</accession>
<organism evidence="1 2">
    <name type="scientific">Purpureocillium lilacinum</name>
    <name type="common">Paecilomyces lilacinus</name>
    <dbReference type="NCBI Taxonomy" id="33203"/>
    <lineage>
        <taxon>Eukaryota</taxon>
        <taxon>Fungi</taxon>
        <taxon>Dikarya</taxon>
        <taxon>Ascomycota</taxon>
        <taxon>Pezizomycotina</taxon>
        <taxon>Sordariomycetes</taxon>
        <taxon>Hypocreomycetidae</taxon>
        <taxon>Hypocreales</taxon>
        <taxon>Ophiocordycipitaceae</taxon>
        <taxon>Purpureocillium</taxon>
    </lineage>
</organism>
<name>A0A179GXQ5_PURLI</name>
<dbReference type="Proteomes" id="UP000078240">
    <property type="component" value="Unassembled WGS sequence"/>
</dbReference>
<sequence>MRRKTETTLVVLISRHVFWLPSQSRHVPGASCAPFCGAWCAALCARLVLLCSRVAPASVDVHAGPTRNHHTTGGDGRAAVEPTMQRCTAAAQMMRRPKARFAAARGAGGAAASGGPAQRQLTTVTTLSRCPRPPAGTQRGGTAHRAEMWYGYGVILGCGGRISFAHGWLLGCCRSRQAAIGRPSVHQYACRCQRVEMKGPRWRPRCNHHLQQMSLPLPDLHSPVLLADHRGRTPPLCLDVLGAP</sequence>
<evidence type="ECO:0000313" key="2">
    <source>
        <dbReference type="Proteomes" id="UP000078240"/>
    </source>
</evidence>
<evidence type="ECO:0000313" key="1">
    <source>
        <dbReference type="EMBL" id="OAQ82080.1"/>
    </source>
</evidence>
<protein>
    <submittedName>
        <fullName evidence="1">Uncharacterized protein</fullName>
    </submittedName>
</protein>
<dbReference type="AlphaFoldDB" id="A0A179GXQ5"/>
<comment type="caution">
    <text evidence="1">The sequence shown here is derived from an EMBL/GenBank/DDBJ whole genome shotgun (WGS) entry which is preliminary data.</text>
</comment>
<reference evidence="1 2" key="1">
    <citation type="submission" date="2016-01" db="EMBL/GenBank/DDBJ databases">
        <title>Biosynthesis of antibiotic leucinostatins and their inhibition on Phytophthora in bio-control Purpureocillium lilacinum.</title>
        <authorList>
            <person name="Wang G."/>
            <person name="Liu Z."/>
            <person name="Lin R."/>
            <person name="Li E."/>
            <person name="Mao Z."/>
            <person name="Ling J."/>
            <person name="Yin W."/>
            <person name="Xie B."/>
        </authorList>
    </citation>
    <scope>NUCLEOTIDE SEQUENCE [LARGE SCALE GENOMIC DNA]</scope>
    <source>
        <strain evidence="1">PLBJ-1</strain>
    </source>
</reference>
<proteinExistence type="predicted"/>
<gene>
    <name evidence="1" type="ORF">VFPBJ_04664</name>
</gene>
<dbReference type="EMBL" id="LSBH01000003">
    <property type="protein sequence ID" value="OAQ82080.1"/>
    <property type="molecule type" value="Genomic_DNA"/>
</dbReference>